<dbReference type="SUPFAM" id="SSF52266">
    <property type="entry name" value="SGNH hydrolase"/>
    <property type="match status" value="1"/>
</dbReference>
<dbReference type="InterPro" id="IPR036514">
    <property type="entry name" value="SGNH_hydro_sf"/>
</dbReference>
<evidence type="ECO:0000313" key="4">
    <source>
        <dbReference type="EMBL" id="MBC2904694.1"/>
    </source>
</evidence>
<comment type="caution">
    <text evidence="4">The sequence shown here is derived from an EMBL/GenBank/DDBJ whole genome shotgun (WGS) entry which is preliminary data.</text>
</comment>
<feature type="domain" description="SGNH hydrolase-type esterase" evidence="3">
    <location>
        <begin position="287"/>
        <end position="466"/>
    </location>
</feature>
<dbReference type="Gene3D" id="3.40.50.1110">
    <property type="entry name" value="SGNH hydrolase"/>
    <property type="match status" value="1"/>
</dbReference>
<dbReference type="Pfam" id="PF13472">
    <property type="entry name" value="Lipase_GDSL_2"/>
    <property type="match status" value="1"/>
</dbReference>
<sequence>MTMFNRVARMGRLTLGAALLASLTVAVTAEPAWAAPPQALPASYAAADGKWQPALDYDTDGCYPTPAIGPDGTLNEGLLLEGSLSNDCRDLADLDNTNAYSRSRCNSNGWCAYKYALYFEKDQDSDSNFFGHTHDWEHIVVWVNEALDPNKPAYVSVSAHGGYTTRPAEDVQFEGTHPKVVYHKDGISTHAFRFASAGEVPENHKGEWQYPDLVSWDNYPPGIRDILTGADFGKAHLALSDEGDTFVTDLERAKPEGIDFDVHEDYVPPKPDDPAAPVFPPLRIMPLGDSITYGVGSSTNAGYRLPLQSLLRMISPTASLNMVGTQHDGPSYIDRDHEGYPGARISSIARAASCSVAKSRPNVVTLHAGTNDMRDEYVSDLATAPDRLGVLIDQILNSSPNATVLVATLVPATKENLQPRIDAYNAQVRTLVEQRRSHGWHVRLVEMTSVTTADLAQPAHPSDKGYLKMALAWIGGILEANADGWLEPPADPTAGAECSTEDTQQDTDAGLGWRSLGVIAPGMTTPEGHTDLVELNSDDRADYVRIAADGSVRAALNTQGEPGKPNWVDQGIISPGRGHGPEAVRFADINGDGRDDYLVVGEAGSVRAWRNNGPGAADGPYHWTDLGVIAPGVSGITRDHLRFADVNGDGRDDYLRVSDTAAIHAYFNTQTVTGSIHWEEHLNWAPGVSYGTLDKLRLSDVNGDRKADYLMVGSDARVHAYINNGGAGAGGFTPYLNYVTPIDMPGSKMTFRDISGDGRADYVGIYTGGSVVAWLNIGGNV</sequence>
<reference evidence="4 5" key="1">
    <citation type="submission" date="2020-08" db="EMBL/GenBank/DDBJ databases">
        <title>Streptomyces sp. PSKA01 genome sequencing and assembly.</title>
        <authorList>
            <person name="Mandal S."/>
            <person name="Maiti P.K."/>
            <person name="Das P."/>
        </authorList>
    </citation>
    <scope>NUCLEOTIDE SEQUENCE [LARGE SCALE GENOMIC DNA]</scope>
    <source>
        <strain evidence="4 5">PSKA01</strain>
    </source>
</reference>
<feature type="signal peptide" evidence="2">
    <location>
        <begin position="1"/>
        <end position="34"/>
    </location>
</feature>
<evidence type="ECO:0000313" key="5">
    <source>
        <dbReference type="Proteomes" id="UP000584670"/>
    </source>
</evidence>
<dbReference type="CDD" id="cd01833">
    <property type="entry name" value="XynB_like"/>
    <property type="match status" value="1"/>
</dbReference>
<dbReference type="PANTHER" id="PTHR33657:SF6">
    <property type="entry name" value="SECRETED PROTEIN"/>
    <property type="match status" value="1"/>
</dbReference>
<dbReference type="EMBL" id="JACMSF010000028">
    <property type="protein sequence ID" value="MBC2904694.1"/>
    <property type="molecule type" value="Genomic_DNA"/>
</dbReference>
<dbReference type="PANTHER" id="PTHR33657">
    <property type="entry name" value="DOMAIN PROTEIN, PUTATIVE (AFU_ORTHOLOGUE AFUA_5G00600)-RELATED"/>
    <property type="match status" value="1"/>
</dbReference>
<evidence type="ECO:0000256" key="2">
    <source>
        <dbReference type="SAM" id="SignalP"/>
    </source>
</evidence>
<dbReference type="Proteomes" id="UP000584670">
    <property type="component" value="Unassembled WGS sequence"/>
</dbReference>
<dbReference type="InterPro" id="IPR008701">
    <property type="entry name" value="NPP1"/>
</dbReference>
<proteinExistence type="predicted"/>
<dbReference type="InterPro" id="IPR028994">
    <property type="entry name" value="Integrin_alpha_N"/>
</dbReference>
<dbReference type="Pfam" id="PF13517">
    <property type="entry name" value="FG-GAP_3"/>
    <property type="match status" value="2"/>
</dbReference>
<dbReference type="AlphaFoldDB" id="A0A7X1J5R9"/>
<organism evidence="4 5">
    <name type="scientific">Streptomyces cupreus</name>
    <dbReference type="NCBI Taxonomy" id="2759956"/>
    <lineage>
        <taxon>Bacteria</taxon>
        <taxon>Bacillati</taxon>
        <taxon>Actinomycetota</taxon>
        <taxon>Actinomycetes</taxon>
        <taxon>Kitasatosporales</taxon>
        <taxon>Streptomycetaceae</taxon>
        <taxon>Streptomyces</taxon>
    </lineage>
</organism>
<gene>
    <name evidence="4" type="ORF">H4N64_24455</name>
</gene>
<protein>
    <submittedName>
        <fullName evidence="4">NPP1 family protein</fullName>
    </submittedName>
</protein>
<evidence type="ECO:0000256" key="1">
    <source>
        <dbReference type="ARBA" id="ARBA00022729"/>
    </source>
</evidence>
<evidence type="ECO:0000259" key="3">
    <source>
        <dbReference type="Pfam" id="PF13472"/>
    </source>
</evidence>
<dbReference type="InterPro" id="IPR013517">
    <property type="entry name" value="FG-GAP"/>
</dbReference>
<name>A0A7X1J5R9_9ACTN</name>
<dbReference type="SUPFAM" id="SSF69318">
    <property type="entry name" value="Integrin alpha N-terminal domain"/>
    <property type="match status" value="1"/>
</dbReference>
<dbReference type="InterPro" id="IPR013830">
    <property type="entry name" value="SGNH_hydro"/>
</dbReference>
<dbReference type="Pfam" id="PF05630">
    <property type="entry name" value="NPP1"/>
    <property type="match status" value="1"/>
</dbReference>
<keyword evidence="1 2" id="KW-0732">Signal</keyword>
<feature type="chain" id="PRO_5030584913" evidence="2">
    <location>
        <begin position="35"/>
        <end position="781"/>
    </location>
</feature>
<keyword evidence="5" id="KW-1185">Reference proteome</keyword>
<accession>A0A7X1J5R9</accession>